<keyword evidence="2" id="KW-1185">Reference proteome</keyword>
<reference evidence="1" key="1">
    <citation type="submission" date="2023-07" db="EMBL/GenBank/DDBJ databases">
        <title>Black Yeasts Isolated from many extreme environments.</title>
        <authorList>
            <person name="Coleine C."/>
            <person name="Stajich J.E."/>
            <person name="Selbmann L."/>
        </authorList>
    </citation>
    <scope>NUCLEOTIDE SEQUENCE</scope>
    <source>
        <strain evidence="1">CCFEE 5714</strain>
    </source>
</reference>
<dbReference type="Proteomes" id="UP001281147">
    <property type="component" value="Unassembled WGS sequence"/>
</dbReference>
<sequence length="330" mass="35106">MANKVKFSLNEAEELADNALQKLGYNEDQAKKIGHHLIDSELRGFGIAGLARILSIADRLAGSKPATATKITREAPATAQLDGQDTLGYLVGLEATELAIKKCKEVGVSVVGANGTYYTGMLSYYAELAAAENFVTVIASHCTAWVAPEGTYKPLVGTNPYCIGIPSSGTPIIYDIGTSKIIHAQVMLAQRLGETLPPDTAFNSDGEMTTDPHEALSGALAVWGGSKGSGLALSVQLLGIVAGAPALPPNLENFGFLIMMINPAMFSPLEEFKSEVDKMVDAWHAAPSLTGSPMRVPFERSNKLREERRASGYIEVEPGVIERLKALISS</sequence>
<evidence type="ECO:0000313" key="1">
    <source>
        <dbReference type="EMBL" id="KAK3723463.1"/>
    </source>
</evidence>
<proteinExistence type="predicted"/>
<name>A0ACC3NXD5_9PEZI</name>
<comment type="caution">
    <text evidence="1">The sequence shown here is derived from an EMBL/GenBank/DDBJ whole genome shotgun (WGS) entry which is preliminary data.</text>
</comment>
<gene>
    <name evidence="1" type="ORF">LTR37_001715</name>
</gene>
<dbReference type="EMBL" id="JAUTXU010000009">
    <property type="protein sequence ID" value="KAK3723463.1"/>
    <property type="molecule type" value="Genomic_DNA"/>
</dbReference>
<evidence type="ECO:0000313" key="2">
    <source>
        <dbReference type="Proteomes" id="UP001281147"/>
    </source>
</evidence>
<protein>
    <submittedName>
        <fullName evidence="1">Uncharacterized protein</fullName>
    </submittedName>
</protein>
<organism evidence="1 2">
    <name type="scientific">Vermiconidia calcicola</name>
    <dbReference type="NCBI Taxonomy" id="1690605"/>
    <lineage>
        <taxon>Eukaryota</taxon>
        <taxon>Fungi</taxon>
        <taxon>Dikarya</taxon>
        <taxon>Ascomycota</taxon>
        <taxon>Pezizomycotina</taxon>
        <taxon>Dothideomycetes</taxon>
        <taxon>Dothideomycetidae</taxon>
        <taxon>Mycosphaerellales</taxon>
        <taxon>Extremaceae</taxon>
        <taxon>Vermiconidia</taxon>
    </lineage>
</organism>
<accession>A0ACC3NXD5</accession>